<dbReference type="EMBL" id="CP040916">
    <property type="protein sequence ID" value="QDQ14852.1"/>
    <property type="molecule type" value="Genomic_DNA"/>
</dbReference>
<sequence length="121" mass="13337">MTSSSGRPSHPAVRAFVDAVNAQDQQALWTVLAKDATVIDVGTERDLHAWVERELFSSHARMEVVRESPDGLSVGARFHNDIWNDIDTAWEFTVSDGVIRRFVTGPDETGPDRSGEAPSET</sequence>
<evidence type="ECO:0000313" key="1">
    <source>
        <dbReference type="EMBL" id="QDQ14852.1"/>
    </source>
</evidence>
<dbReference type="Proteomes" id="UP000316806">
    <property type="component" value="Chromosome"/>
</dbReference>
<gene>
    <name evidence="1" type="ORF">FH965_33410</name>
</gene>
<organism evidence="1 2">
    <name type="scientific">Streptomyces spectabilis</name>
    <dbReference type="NCBI Taxonomy" id="68270"/>
    <lineage>
        <taxon>Bacteria</taxon>
        <taxon>Bacillati</taxon>
        <taxon>Actinomycetota</taxon>
        <taxon>Actinomycetes</taxon>
        <taxon>Kitasatosporales</taxon>
        <taxon>Streptomycetaceae</taxon>
        <taxon>Streptomyces</taxon>
    </lineage>
</organism>
<dbReference type="Gene3D" id="3.10.450.50">
    <property type="match status" value="1"/>
</dbReference>
<proteinExistence type="predicted"/>
<evidence type="ECO:0000313" key="2">
    <source>
        <dbReference type="Proteomes" id="UP000316806"/>
    </source>
</evidence>
<dbReference type="RefSeq" id="WP_144322056.1">
    <property type="nucleotide sequence ID" value="NZ_CP040916.1"/>
</dbReference>
<dbReference type="AlphaFoldDB" id="A0A516RGS0"/>
<accession>A0A516RGS0</accession>
<name>A0A516RGS0_STRST</name>
<protein>
    <submittedName>
        <fullName evidence="1">DUF2950 domain-containing protein</fullName>
    </submittedName>
</protein>
<dbReference type="SUPFAM" id="SSF54427">
    <property type="entry name" value="NTF2-like"/>
    <property type="match status" value="1"/>
</dbReference>
<reference evidence="1 2" key="1">
    <citation type="journal article" date="2019" name="J. Ind. Microbiol. Biotechnol.">
        <title>The complete genomic sequence of Streptomyces spectabilis NRRL-2792 and identification of secondary metabolite biosynthetic gene clusters.</title>
        <authorList>
            <person name="Sinha A."/>
            <person name="Phillips-Salemka S."/>
            <person name="Niraula T.A."/>
            <person name="Short K.A."/>
            <person name="Niraula N.P."/>
        </authorList>
    </citation>
    <scope>NUCLEOTIDE SEQUENCE [LARGE SCALE GENOMIC DNA]</scope>
    <source>
        <strain evidence="1 2">NRRL 2792</strain>
    </source>
</reference>
<dbReference type="InterPro" id="IPR032710">
    <property type="entry name" value="NTF2-like_dom_sf"/>
</dbReference>